<dbReference type="Gene3D" id="3.30.565.10">
    <property type="entry name" value="Histidine kinase-like ATPase, C-terminal domain"/>
    <property type="match status" value="1"/>
</dbReference>
<dbReference type="CDD" id="cd16936">
    <property type="entry name" value="HATPase_RsbW-like"/>
    <property type="match status" value="1"/>
</dbReference>
<dbReference type="InterPro" id="IPR029016">
    <property type="entry name" value="GAF-like_dom_sf"/>
</dbReference>
<evidence type="ECO:0000313" key="5">
    <source>
        <dbReference type="Proteomes" id="UP000178735"/>
    </source>
</evidence>
<dbReference type="InterPro" id="IPR003018">
    <property type="entry name" value="GAF"/>
</dbReference>
<organism evidence="4 5">
    <name type="scientific">Candidatus Wallbacteria bacterium GWC2_49_35</name>
    <dbReference type="NCBI Taxonomy" id="1817813"/>
    <lineage>
        <taxon>Bacteria</taxon>
        <taxon>Candidatus Walliibacteriota</taxon>
    </lineage>
</organism>
<name>A0A1F7WWL5_9BACT</name>
<dbReference type="Pfam" id="PF13185">
    <property type="entry name" value="GAF_2"/>
    <property type="match status" value="2"/>
</dbReference>
<comment type="caution">
    <text evidence="4">The sequence shown here is derived from an EMBL/GenBank/DDBJ whole genome shotgun (WGS) entry which is preliminary data.</text>
</comment>
<evidence type="ECO:0008006" key="6">
    <source>
        <dbReference type="Google" id="ProtNLM"/>
    </source>
</evidence>
<evidence type="ECO:0000259" key="3">
    <source>
        <dbReference type="SMART" id="SM00331"/>
    </source>
</evidence>
<feature type="domain" description="GAF" evidence="2">
    <location>
        <begin position="219"/>
        <end position="366"/>
    </location>
</feature>
<dbReference type="Gene3D" id="3.30.450.40">
    <property type="match status" value="2"/>
</dbReference>
<reference evidence="4 5" key="1">
    <citation type="journal article" date="2016" name="Nat. Commun.">
        <title>Thousands of microbial genomes shed light on interconnected biogeochemical processes in an aquifer system.</title>
        <authorList>
            <person name="Anantharaman K."/>
            <person name="Brown C.T."/>
            <person name="Hug L.A."/>
            <person name="Sharon I."/>
            <person name="Castelle C.J."/>
            <person name="Probst A.J."/>
            <person name="Thomas B.C."/>
            <person name="Singh A."/>
            <person name="Wilkins M.J."/>
            <person name="Karaoz U."/>
            <person name="Brodie E.L."/>
            <person name="Williams K.H."/>
            <person name="Hubbard S.S."/>
            <person name="Banfield J.F."/>
        </authorList>
    </citation>
    <scope>NUCLEOTIDE SEQUENCE [LARGE SCALE GENOMIC DNA]</scope>
</reference>
<dbReference type="Gene3D" id="3.60.40.10">
    <property type="entry name" value="PPM-type phosphatase domain"/>
    <property type="match status" value="1"/>
</dbReference>
<dbReference type="InterPro" id="IPR052016">
    <property type="entry name" value="Bact_Sigma-Reg"/>
</dbReference>
<dbReference type="InterPro" id="IPR001932">
    <property type="entry name" value="PPM-type_phosphatase-like_dom"/>
</dbReference>
<dbReference type="SUPFAM" id="SSF55781">
    <property type="entry name" value="GAF domain-like"/>
    <property type="match status" value="2"/>
</dbReference>
<dbReference type="Proteomes" id="UP000178735">
    <property type="component" value="Unassembled WGS sequence"/>
</dbReference>
<dbReference type="GO" id="GO:0016791">
    <property type="term" value="F:phosphatase activity"/>
    <property type="evidence" value="ECO:0007669"/>
    <property type="project" value="TreeGrafter"/>
</dbReference>
<dbReference type="Pfam" id="PF07228">
    <property type="entry name" value="SpoIIE"/>
    <property type="match status" value="1"/>
</dbReference>
<dbReference type="SUPFAM" id="SSF55874">
    <property type="entry name" value="ATPase domain of HSP90 chaperone/DNA topoisomerase II/histidine kinase"/>
    <property type="match status" value="1"/>
</dbReference>
<sequence>MKMENTVNNNFEEIFYDDFIRFVNDGLLNKLDKSVFTFLKDCGYIDTINLQGFRYLSKSGECELIDQSWSDFVAVIIEKIDGAENGSAAGSEIISSADSKAQMLKFDFDGRDCIVIPVYRIDEDAVYAKKLSLADKNIFLDKSNHYKAGYLYFIIESGSASAGLAGSNYSGFITVFLKSVIEIFDSLLTVRSQLDYKTRESNDYQLLLNVSGSIISTLNLNEVLQGIVDGATESLNSARGSLMLIDDSSGELVLRYGKGMKPELINNVRVKIGEGIAGSVAKSGEPLLIRDIENADRFKKKSAKEFNNKSLLSVPLKANDKVIGVFNINNKITGEVYDEFDLKILKALSNQAAISIQNAKHYQKAIETQAELEEQIEASSNLYEEVHTLYEIVRATTALNDPKSDPRDRILELATETLGATTGFLFLPQENNSIKATYVKGQFNDAFQFSTIFQTDENLITRVIQSLQSVLITTGADQSVKIEPEVLSARQYREDSIVSEISQFINHPVRSILIVPLFDENSVSIGVILLVNKNGTGNFTEPNRNLLQILGQQISSIIRDKNLLKEYLLKQTIEKEIDVAHSIQQKLIPKQPPVIPGIDIFAINRPAKTVSGDYYDFLRHDSEGKKIGFVIADVSGKGIPAAMIMSMTRAILKTQVADNFSPASILQRSNSFIISDMENNRYVTMFYGMLDTENFDFTYSKAGHNPPYWMHGETLEIEELDANGFFVGMFDIVNYEEKKIRLLPKDKVILFTDGIVEAMNDKNEEYGQERFIEIIKKYHYFDARSLVDKILMDVEAFVAGAPQSDDLTLMILNAADFEYSRMTIESDAQSTVSTAEFFGALAEKNPDSHLNPFEVMMIIDEMVMNAIEHGNKFDPEKKVHLIYVFNEYKFELTVLDEGEGFKVNNVFATHEKLSLYDKRGRGILIIKNLVDRIEYNKEGNEVRIVKYFK</sequence>
<dbReference type="InterPro" id="IPR003594">
    <property type="entry name" value="HATPase_dom"/>
</dbReference>
<dbReference type="PANTHER" id="PTHR43156">
    <property type="entry name" value="STAGE II SPORULATION PROTEIN E-RELATED"/>
    <property type="match status" value="1"/>
</dbReference>
<dbReference type="Pfam" id="PF13581">
    <property type="entry name" value="HATPase_c_2"/>
    <property type="match status" value="1"/>
</dbReference>
<dbReference type="AlphaFoldDB" id="A0A1F7WWL5"/>
<dbReference type="SMART" id="SM00065">
    <property type="entry name" value="GAF"/>
    <property type="match status" value="2"/>
</dbReference>
<dbReference type="PANTHER" id="PTHR43156:SF2">
    <property type="entry name" value="STAGE II SPORULATION PROTEIN E"/>
    <property type="match status" value="1"/>
</dbReference>
<dbReference type="EMBL" id="MGFH01000051">
    <property type="protein sequence ID" value="OGM06819.1"/>
    <property type="molecule type" value="Genomic_DNA"/>
</dbReference>
<evidence type="ECO:0000259" key="2">
    <source>
        <dbReference type="SMART" id="SM00065"/>
    </source>
</evidence>
<proteinExistence type="predicted"/>
<accession>A0A1F7WWL5</accession>
<dbReference type="InterPro" id="IPR036457">
    <property type="entry name" value="PPM-type-like_dom_sf"/>
</dbReference>
<evidence type="ECO:0000313" key="4">
    <source>
        <dbReference type="EMBL" id="OGM06819.1"/>
    </source>
</evidence>
<evidence type="ECO:0000256" key="1">
    <source>
        <dbReference type="ARBA" id="ARBA00022801"/>
    </source>
</evidence>
<gene>
    <name evidence="4" type="ORF">A2008_02480</name>
</gene>
<dbReference type="STRING" id="1817813.A2008_02480"/>
<dbReference type="SMART" id="SM00331">
    <property type="entry name" value="PP2C_SIG"/>
    <property type="match status" value="1"/>
</dbReference>
<keyword evidence="1" id="KW-0378">Hydrolase</keyword>
<feature type="domain" description="GAF" evidence="2">
    <location>
        <begin position="402"/>
        <end position="568"/>
    </location>
</feature>
<feature type="domain" description="PPM-type phosphatase" evidence="3">
    <location>
        <begin position="595"/>
        <end position="814"/>
    </location>
</feature>
<protein>
    <recommendedName>
        <fullName evidence="6">PPM-type phosphatase domain-containing protein</fullName>
    </recommendedName>
</protein>
<dbReference type="InterPro" id="IPR036890">
    <property type="entry name" value="HATPase_C_sf"/>
</dbReference>